<evidence type="ECO:0000313" key="5">
    <source>
        <dbReference type="EMBL" id="ANP28506.1"/>
    </source>
</evidence>
<dbReference type="KEGG" id="dva:DAD186_19560"/>
<dbReference type="SUPFAM" id="SSF51735">
    <property type="entry name" value="NAD(P)-binding Rossmann-fold domains"/>
    <property type="match status" value="1"/>
</dbReference>
<evidence type="ECO:0000256" key="1">
    <source>
        <dbReference type="ARBA" id="ARBA00006484"/>
    </source>
</evidence>
<keyword evidence="2" id="KW-0560">Oxidoreductase</keyword>
<evidence type="ECO:0000259" key="4">
    <source>
        <dbReference type="SMART" id="SM00822"/>
    </source>
</evidence>
<dbReference type="PRINTS" id="PR00080">
    <property type="entry name" value="SDRFAMILY"/>
</dbReference>
<dbReference type="InterPro" id="IPR036291">
    <property type="entry name" value="NAD(P)-bd_dom_sf"/>
</dbReference>
<gene>
    <name evidence="5" type="ORF">DAD186_19560</name>
</gene>
<dbReference type="CDD" id="cd05233">
    <property type="entry name" value="SDR_c"/>
    <property type="match status" value="1"/>
</dbReference>
<dbReference type="SMART" id="SM00822">
    <property type="entry name" value="PKS_KR"/>
    <property type="match status" value="1"/>
</dbReference>
<dbReference type="GO" id="GO:0016020">
    <property type="term" value="C:membrane"/>
    <property type="evidence" value="ECO:0007669"/>
    <property type="project" value="TreeGrafter"/>
</dbReference>
<evidence type="ECO:0000256" key="2">
    <source>
        <dbReference type="ARBA" id="ARBA00023002"/>
    </source>
</evidence>
<dbReference type="PANTHER" id="PTHR44196:SF2">
    <property type="entry name" value="SHORT-CHAIN DEHYDROGENASE-RELATED"/>
    <property type="match status" value="1"/>
</dbReference>
<comment type="similarity">
    <text evidence="1 3">Belongs to the short-chain dehydrogenases/reductases (SDR) family.</text>
</comment>
<dbReference type="PRINTS" id="PR00081">
    <property type="entry name" value="GDHRDH"/>
</dbReference>
<reference evidence="5 6" key="1">
    <citation type="submission" date="2015-06" db="EMBL/GenBank/DDBJ databases">
        <title>Investigation of pathophysiology for high-risk pregnancy and development of treatment modality based on it.</title>
        <authorList>
            <person name="Kim B.-C."/>
            <person name="Lim S."/>
        </authorList>
    </citation>
    <scope>NUCLEOTIDE SEQUENCE [LARGE SCALE GENOMIC DNA]</scope>
    <source>
        <strain evidence="5 6">AD1-86</strain>
    </source>
</reference>
<dbReference type="PIRSF" id="PIRSF000126">
    <property type="entry name" value="11-beta-HSD1"/>
    <property type="match status" value="1"/>
</dbReference>
<dbReference type="Gene3D" id="3.40.50.720">
    <property type="entry name" value="NAD(P)-binding Rossmann-like Domain"/>
    <property type="match status" value="1"/>
</dbReference>
<dbReference type="RefSeq" id="WP_065248482.1">
    <property type="nucleotide sequence ID" value="NZ_CP012117.1"/>
</dbReference>
<dbReference type="Pfam" id="PF00106">
    <property type="entry name" value="adh_short"/>
    <property type="match status" value="1"/>
</dbReference>
<protein>
    <recommendedName>
        <fullName evidence="4">Ketoreductase domain-containing protein</fullName>
    </recommendedName>
</protein>
<dbReference type="AlphaFoldDB" id="A0A1B0ZKN6"/>
<dbReference type="STRING" id="1630135.DAD186_19560"/>
<evidence type="ECO:0000313" key="6">
    <source>
        <dbReference type="Proteomes" id="UP000092596"/>
    </source>
</evidence>
<organism evidence="5 6">
    <name type="scientific">Dermabacter vaginalis</name>
    <dbReference type="NCBI Taxonomy" id="1630135"/>
    <lineage>
        <taxon>Bacteria</taxon>
        <taxon>Bacillati</taxon>
        <taxon>Actinomycetota</taxon>
        <taxon>Actinomycetes</taxon>
        <taxon>Micrococcales</taxon>
        <taxon>Dermabacteraceae</taxon>
        <taxon>Dermabacter</taxon>
    </lineage>
</organism>
<feature type="domain" description="Ketoreductase" evidence="4">
    <location>
        <begin position="2"/>
        <end position="186"/>
    </location>
</feature>
<dbReference type="EMBL" id="CP012117">
    <property type="protein sequence ID" value="ANP28506.1"/>
    <property type="molecule type" value="Genomic_DNA"/>
</dbReference>
<dbReference type="PATRIC" id="fig|1630135.4.peg.1952"/>
<dbReference type="GO" id="GO:0016491">
    <property type="term" value="F:oxidoreductase activity"/>
    <property type="evidence" value="ECO:0007669"/>
    <property type="project" value="UniProtKB-KW"/>
</dbReference>
<sequence length="272" mass="30044">MHRALITGGTSGIGAAFAREFAKRRVDLVLVARNADRLSRFAQDLRTRYGIDVEEMVCDLEVEAERDRVAARLTQESIEHPAVDILVNNAGFSVRSDILGDDLSLHDSGIEVMIKAVLHLSNAAGRAMARRGKGWIINVNSVSGYLPQNNYSAIKSWGNTYTEALAVRLAGSGVHVTSLQPGWVRTEFHERAGISGSSIPDFLWLSPERLVKECLDDVARGKLISVPSKRFKVLAFLARTAPRNIMHSIAAWFTKRRDKEKPLSKAPKKGTK</sequence>
<name>A0A1B0ZKN6_9MICO</name>
<dbReference type="InterPro" id="IPR057326">
    <property type="entry name" value="KR_dom"/>
</dbReference>
<proteinExistence type="inferred from homology"/>
<evidence type="ECO:0000256" key="3">
    <source>
        <dbReference type="RuleBase" id="RU000363"/>
    </source>
</evidence>
<dbReference type="InterPro" id="IPR002347">
    <property type="entry name" value="SDR_fam"/>
</dbReference>
<dbReference type="Proteomes" id="UP000092596">
    <property type="component" value="Chromosome"/>
</dbReference>
<dbReference type="PANTHER" id="PTHR44196">
    <property type="entry name" value="DEHYDROGENASE/REDUCTASE SDR FAMILY MEMBER 7B"/>
    <property type="match status" value="1"/>
</dbReference>
<accession>A0A1B0ZKN6</accession>